<dbReference type="RefSeq" id="WP_116393245.1">
    <property type="nucleotide sequence ID" value="NZ_QUQO01000002.1"/>
</dbReference>
<dbReference type="GO" id="GO:0004674">
    <property type="term" value="F:protein serine/threonine kinase activity"/>
    <property type="evidence" value="ECO:0007669"/>
    <property type="project" value="UniProtKB-KW"/>
</dbReference>
<accession>A0A371R7X0</accession>
<feature type="domain" description="Protein kinase" evidence="7">
    <location>
        <begin position="79"/>
        <end position="503"/>
    </location>
</feature>
<evidence type="ECO:0000259" key="7">
    <source>
        <dbReference type="PROSITE" id="PS50011"/>
    </source>
</evidence>
<evidence type="ECO:0000256" key="6">
    <source>
        <dbReference type="SAM" id="Phobius"/>
    </source>
</evidence>
<dbReference type="PROSITE" id="PS00107">
    <property type="entry name" value="PROTEIN_KINASE_ATP"/>
    <property type="match status" value="1"/>
</dbReference>
<comment type="caution">
    <text evidence="8">The sequence shown here is derived from an EMBL/GenBank/DDBJ whole genome shotgun (WGS) entry which is preliminary data.</text>
</comment>
<dbReference type="InParanoid" id="A0A371R7X0"/>
<dbReference type="AlphaFoldDB" id="A0A371R7X0"/>
<keyword evidence="2 5" id="KW-0547">Nucleotide-binding</keyword>
<keyword evidence="9" id="KW-1185">Reference proteome</keyword>
<protein>
    <submittedName>
        <fullName evidence="8">Serine/threonine protein kinase</fullName>
    </submittedName>
</protein>
<evidence type="ECO:0000313" key="9">
    <source>
        <dbReference type="Proteomes" id="UP000264589"/>
    </source>
</evidence>
<dbReference type="Pfam" id="PF00069">
    <property type="entry name" value="Pkinase"/>
    <property type="match status" value="1"/>
</dbReference>
<dbReference type="PANTHER" id="PTHR43289:SF34">
    <property type="entry name" value="SERINE_THREONINE-PROTEIN KINASE YBDM-RELATED"/>
    <property type="match status" value="1"/>
</dbReference>
<dbReference type="CDD" id="cd14014">
    <property type="entry name" value="STKc_PknB_like"/>
    <property type="match status" value="1"/>
</dbReference>
<dbReference type="InterPro" id="IPR011990">
    <property type="entry name" value="TPR-like_helical_dom_sf"/>
</dbReference>
<dbReference type="PROSITE" id="PS50011">
    <property type="entry name" value="PROTEIN_KINASE_DOM"/>
    <property type="match status" value="1"/>
</dbReference>
<dbReference type="OrthoDB" id="9801841at2"/>
<dbReference type="Gene3D" id="3.30.200.20">
    <property type="entry name" value="Phosphorylase Kinase, domain 1"/>
    <property type="match status" value="1"/>
</dbReference>
<keyword evidence="1" id="KW-0808">Transferase</keyword>
<dbReference type="InterPro" id="IPR008266">
    <property type="entry name" value="Tyr_kinase_AS"/>
</dbReference>
<dbReference type="InterPro" id="IPR011009">
    <property type="entry name" value="Kinase-like_dom_sf"/>
</dbReference>
<evidence type="ECO:0000256" key="3">
    <source>
        <dbReference type="ARBA" id="ARBA00022777"/>
    </source>
</evidence>
<dbReference type="GO" id="GO:0005524">
    <property type="term" value="F:ATP binding"/>
    <property type="evidence" value="ECO:0007669"/>
    <property type="project" value="UniProtKB-UniRule"/>
</dbReference>
<name>A0A371R7X0_9PROT</name>
<organism evidence="8 9">
    <name type="scientific">Parvularcula marina</name>
    <dbReference type="NCBI Taxonomy" id="2292771"/>
    <lineage>
        <taxon>Bacteria</taxon>
        <taxon>Pseudomonadati</taxon>
        <taxon>Pseudomonadota</taxon>
        <taxon>Alphaproteobacteria</taxon>
        <taxon>Parvularculales</taxon>
        <taxon>Parvularculaceae</taxon>
        <taxon>Parvularcula</taxon>
    </lineage>
</organism>
<keyword evidence="8" id="KW-0723">Serine/threonine-protein kinase</keyword>
<gene>
    <name evidence="8" type="ORF">DX908_14700</name>
</gene>
<sequence>MADNRELEIEAMKALEEAFDKPEADRESWAKTRYSSDPALLTRVLKLLKTDASMSMALRTGGARDALEDEVSPERAGQYRITDLIGRGGMGAVYIAERDAGDFDHKVAVKIIRPGVLSDVLIGRFETERQILASLNHPNIARLFDGGTLTDGSPYIVMEYVDGIPISEWVRKKDLSLEARLEVFCEVCSAVEHAHQNLIIHRDITPTNVLVTKDGAVKLIDFGIAKPQVLEDDVASAAQKAIDSRTYTPGFAAPERMEGAPTNTLSDVYSLGKLLAAMLGGLTIPQDVSAIIAKATRTDPADRYRSVLALFEDVENFLSGHSVEARGGGRFYRFGKYFHRHWLAVSVSSLAAIGLIIAFAVTLFQYQRAETALDSANARFEQARSLSRSLIFDTYDEFEQVAGTLEPRRKLANLVSDYVDDLAGGENVPNDILFDIGTMSMRLANLYGAVGLANLGDTEKSEELLLKAEVALEKLLADEPTNTKALAELAMVKRNLSMQHLLYNEDIDMAARYNAEVLDMAAKGTALGDENERTLLRHFWSGRTDRLQILYQQEDYETALNEVQSWRAELDDEMFERLGGGEEMAAYMAMQEGELLIDLGRPAEAVAPLGYARAYRLGQLQGEPDNYYQKTQLLTASMIIARAHTAAGDLEAALEANGDALTAARELFALDTEDAGGPEGLNKVLQDRVLYLNELGRHDEAREAASEAVDLAALLDEKFPQTPYYQRLLVDSYLTQAGIPGSPALSCRAIAEARALNAQLGTGVINGGEEKSPETDEKIAGLEGRLNCNI</sequence>
<evidence type="ECO:0000256" key="2">
    <source>
        <dbReference type="ARBA" id="ARBA00022741"/>
    </source>
</evidence>
<dbReference type="EMBL" id="QUQO01000002">
    <property type="protein sequence ID" value="RFB01529.1"/>
    <property type="molecule type" value="Genomic_DNA"/>
</dbReference>
<feature type="transmembrane region" description="Helical" evidence="6">
    <location>
        <begin position="342"/>
        <end position="366"/>
    </location>
</feature>
<evidence type="ECO:0000313" key="8">
    <source>
        <dbReference type="EMBL" id="RFB01529.1"/>
    </source>
</evidence>
<evidence type="ECO:0000256" key="5">
    <source>
        <dbReference type="PROSITE-ProRule" id="PRU10141"/>
    </source>
</evidence>
<dbReference type="Gene3D" id="1.25.40.10">
    <property type="entry name" value="Tetratricopeptide repeat domain"/>
    <property type="match status" value="1"/>
</dbReference>
<evidence type="ECO:0000256" key="1">
    <source>
        <dbReference type="ARBA" id="ARBA00022679"/>
    </source>
</evidence>
<feature type="binding site" evidence="5">
    <location>
        <position position="110"/>
    </location>
    <ligand>
        <name>ATP</name>
        <dbReference type="ChEBI" id="CHEBI:30616"/>
    </ligand>
</feature>
<dbReference type="SUPFAM" id="SSF56112">
    <property type="entry name" value="Protein kinase-like (PK-like)"/>
    <property type="match status" value="1"/>
</dbReference>
<dbReference type="InterPro" id="IPR000719">
    <property type="entry name" value="Prot_kinase_dom"/>
</dbReference>
<keyword evidence="4 5" id="KW-0067">ATP-binding</keyword>
<keyword evidence="6" id="KW-1133">Transmembrane helix</keyword>
<dbReference type="Gene3D" id="1.10.510.10">
    <property type="entry name" value="Transferase(Phosphotransferase) domain 1"/>
    <property type="match status" value="1"/>
</dbReference>
<dbReference type="Proteomes" id="UP000264589">
    <property type="component" value="Unassembled WGS sequence"/>
</dbReference>
<keyword evidence="3 8" id="KW-0418">Kinase</keyword>
<dbReference type="InterPro" id="IPR017441">
    <property type="entry name" value="Protein_kinase_ATP_BS"/>
</dbReference>
<reference evidence="8 9" key="1">
    <citation type="submission" date="2018-08" db="EMBL/GenBank/DDBJ databases">
        <title>Parvularcula sp. SM1705, isolated from surface water of the South Sea China.</title>
        <authorList>
            <person name="Sun L."/>
        </authorList>
    </citation>
    <scope>NUCLEOTIDE SEQUENCE [LARGE SCALE GENOMIC DNA]</scope>
    <source>
        <strain evidence="8 9">SM1705</strain>
    </source>
</reference>
<dbReference type="PROSITE" id="PS00109">
    <property type="entry name" value="PROTEIN_KINASE_TYR"/>
    <property type="match status" value="1"/>
</dbReference>
<keyword evidence="6" id="KW-0812">Transmembrane</keyword>
<proteinExistence type="predicted"/>
<keyword evidence="6" id="KW-0472">Membrane</keyword>
<evidence type="ECO:0000256" key="4">
    <source>
        <dbReference type="ARBA" id="ARBA00022840"/>
    </source>
</evidence>
<dbReference type="PANTHER" id="PTHR43289">
    <property type="entry name" value="MITOGEN-ACTIVATED PROTEIN KINASE KINASE KINASE 20-RELATED"/>
    <property type="match status" value="1"/>
</dbReference>